<feature type="domain" description="Heparan-alpha-glucosaminide N-acetyltransferase catalytic" evidence="2">
    <location>
        <begin position="9"/>
        <end position="266"/>
    </location>
</feature>
<evidence type="ECO:0000313" key="3">
    <source>
        <dbReference type="EMBL" id="MBO8424340.1"/>
    </source>
</evidence>
<feature type="transmembrane region" description="Helical" evidence="1">
    <location>
        <begin position="212"/>
        <end position="233"/>
    </location>
</feature>
<feature type="transmembrane region" description="Helical" evidence="1">
    <location>
        <begin position="259"/>
        <end position="280"/>
    </location>
</feature>
<comment type="caution">
    <text evidence="3">The sequence shown here is derived from an EMBL/GenBank/DDBJ whole genome shotgun (WGS) entry which is preliminary data.</text>
</comment>
<feature type="transmembrane region" description="Helical" evidence="1">
    <location>
        <begin position="122"/>
        <end position="145"/>
    </location>
</feature>
<dbReference type="AlphaFoldDB" id="A0A940DIY7"/>
<evidence type="ECO:0000313" key="4">
    <source>
        <dbReference type="Proteomes" id="UP000727857"/>
    </source>
</evidence>
<feature type="transmembrane region" description="Helical" evidence="1">
    <location>
        <begin position="95"/>
        <end position="116"/>
    </location>
</feature>
<dbReference type="InterPro" id="IPR012429">
    <property type="entry name" value="HGSNAT_cat"/>
</dbReference>
<evidence type="ECO:0000256" key="1">
    <source>
        <dbReference type="SAM" id="Phobius"/>
    </source>
</evidence>
<gene>
    <name evidence="3" type="ORF">IAB16_04925</name>
</gene>
<reference evidence="3" key="2">
    <citation type="journal article" date="2021" name="PeerJ">
        <title>Extensive microbial diversity within the chicken gut microbiome revealed by metagenomics and culture.</title>
        <authorList>
            <person name="Gilroy R."/>
            <person name="Ravi A."/>
            <person name="Getino M."/>
            <person name="Pursley I."/>
            <person name="Horton D.L."/>
            <person name="Alikhan N.F."/>
            <person name="Baker D."/>
            <person name="Gharbi K."/>
            <person name="Hall N."/>
            <person name="Watson M."/>
            <person name="Adriaenssens E.M."/>
            <person name="Foster-Nyarko E."/>
            <person name="Jarju S."/>
            <person name="Secka A."/>
            <person name="Antonio M."/>
            <person name="Oren A."/>
            <person name="Chaudhuri R.R."/>
            <person name="La Ragione R."/>
            <person name="Hildebrand F."/>
            <person name="Pallen M.J."/>
        </authorList>
    </citation>
    <scope>NUCLEOTIDE SEQUENCE</scope>
    <source>
        <strain evidence="3">517</strain>
    </source>
</reference>
<feature type="transmembrane region" description="Helical" evidence="1">
    <location>
        <begin position="68"/>
        <end position="88"/>
    </location>
</feature>
<dbReference type="EMBL" id="JADINF010000125">
    <property type="protein sequence ID" value="MBO8424340.1"/>
    <property type="molecule type" value="Genomic_DNA"/>
</dbReference>
<feature type="transmembrane region" description="Helical" evidence="1">
    <location>
        <begin position="157"/>
        <end position="175"/>
    </location>
</feature>
<protein>
    <submittedName>
        <fullName evidence="3">DUF1624 domain-containing protein</fullName>
    </submittedName>
</protein>
<reference evidence="3" key="1">
    <citation type="submission" date="2020-10" db="EMBL/GenBank/DDBJ databases">
        <authorList>
            <person name="Gilroy R."/>
        </authorList>
    </citation>
    <scope>NUCLEOTIDE SEQUENCE</scope>
    <source>
        <strain evidence="3">517</strain>
    </source>
</reference>
<organism evidence="3 4">
    <name type="scientific">Candidatus Stercoripulliclostridium pullicola</name>
    <dbReference type="NCBI Taxonomy" id="2840953"/>
    <lineage>
        <taxon>Bacteria</taxon>
        <taxon>Bacillati</taxon>
        <taxon>Bacillota</taxon>
        <taxon>Clostridia</taxon>
        <taxon>Eubacteriales</taxon>
        <taxon>Candidatus Stercoripulliclostridium</taxon>
    </lineage>
</organism>
<keyword evidence="1" id="KW-0812">Transmembrane</keyword>
<keyword evidence="1" id="KW-1133">Transmembrane helix</keyword>
<dbReference type="Pfam" id="PF07786">
    <property type="entry name" value="HGSNAT_cat"/>
    <property type="match status" value="1"/>
</dbReference>
<dbReference type="Proteomes" id="UP000727857">
    <property type="component" value="Unassembled WGS sequence"/>
</dbReference>
<feature type="transmembrane region" description="Helical" evidence="1">
    <location>
        <begin position="20"/>
        <end position="38"/>
    </location>
</feature>
<accession>A0A940DIY7</accession>
<evidence type="ECO:0000259" key="2">
    <source>
        <dbReference type="Pfam" id="PF07786"/>
    </source>
</evidence>
<sequence length="288" mass="32790">MEKKSGKVRAWELDALRGLAILLVVWDHTMYAIGYIFYSGGWEYSANEALMKIGEFALDYWGSDWRLFGWPVFVFIFFFVSGTCTAFSRNNFWRGLRLALVALAVTGVTYLLQEWLDMGNVYIQFGVLHCLALCILLFAALEAFLKLTASRSKYYRFIKAGVYAACAVALLIVNYTCNVTLYEVNTSYTTVPDATPITGMFFYTDGWWTADYFPLLPFFGFFMIGAAIAPILYNEKKSLLPGLDGKWNRFLTVPGRYSIYIYLLIQVVAVSVLWVVTYAVTGEIYFFG</sequence>
<keyword evidence="1" id="KW-0472">Membrane</keyword>
<name>A0A940DIY7_9FIRM</name>
<proteinExistence type="predicted"/>